<dbReference type="RefSeq" id="WP_024058746.1">
    <property type="nucleotide sequence ID" value="NZ_JAGZVZ010000005.1"/>
</dbReference>
<dbReference type="Proteomes" id="UP001200537">
    <property type="component" value="Unassembled WGS sequence"/>
</dbReference>
<keyword evidence="4" id="KW-0175">Coiled coil</keyword>
<evidence type="ECO:0000256" key="1">
    <source>
        <dbReference type="ARBA" id="ARBA00006930"/>
    </source>
</evidence>
<comment type="subunit">
    <text evidence="2">Heterodimer of SbcC and SbcD.</text>
</comment>
<name>A0AAJ1BEQ5_9ACTO</name>
<comment type="caution">
    <text evidence="5">The sequence shown here is derived from an EMBL/GenBank/DDBJ whole genome shotgun (WGS) entry which is preliminary data.</text>
</comment>
<feature type="coiled-coil region" evidence="4">
    <location>
        <begin position="567"/>
        <end position="650"/>
    </location>
</feature>
<sequence length="1024" mass="114383">MRILKLSFEAVGSFGGKETIDFTKLGTGSGLFLIHGPTGSGKSTILDAIVFALYNDVALESNSSKSRLRSDYAGDDQISWVQLDFEARGQLYRIWRTPKYERPKQRGSGTTSQPAQASLWRLSSEDADPGDAIASQPRTVNEELANRILPLTKSQFLQTVILPQGAFSRFLRASSDERQEILQQIFGTQVFERMQKEFTERARQAETNAQAGSTTIVSKLEIFADNWNKLAQSVGSSHSELGTLRDTLSDLPKVLDEDLIKSWEAYYLLPAAHSNQWLSTQSQQVKTAGTQYQAALEKKEAAKTLREDFQELTRLLAEDKELRERQQGIETNRRQIALHERAKLVDSEIKEKLRYQENLATAKTRLLTALQTCPAPFDTYPLPTSETSLDNLNAKVAKQQEDNSKELGLLAPLIERQKKLHTLEVAAKNARKGYIEHSRAAAQAAKELTLLAPQLQTLQIRQLRLEKEQLSFEPARQKQLQLRHYEGERQHFLQDFKRFHSEVNKLPALKQEVETRRAATDEYEQGFFVDSAILLASHLEADIPCPVCGSLSHPDPALGNANRERSLSELTKQKDELSGAEATLKEKEEQLRKVRDRLRDEIQHLRQSWPGKAQAIDARVAYLQAQAKELKAVRRQLAEIEKQAQQYRDLALTSVNGANLEKNKYVNALNQIREITTEVTASGQSSNLLARQNRLSEDQKKLALLVKNLTSTKEALGNLAQARQRLEKALLGARFPDVQAVQAALLEADKYQELKTVVQTWDQAFQTNQVKLKADRMQKLRAPEFVLPDLEALTEKARAQAEILRQKQAELAKVQEQLEAVEAAVSDLQTATAHYLESIQDSATLITFANLARGEEGSALRAPLATWVLLDRFEEVLSAANPHLRKISGGRYQLSRSDSESSRRRNQALSLAVTDNSSDKVREISALSGGELFYCSLSLALGLSEVVTAEAGGIEISSMFIDEGFGTLDTSKRELVMEALKNTSTSGRTVGLISHVDTLRGEIADQIQVIAAKDKGSTLRIIGN</sequence>
<proteinExistence type="inferred from homology"/>
<feature type="coiled-coil region" evidence="4">
    <location>
        <begin position="787"/>
        <end position="831"/>
    </location>
</feature>
<evidence type="ECO:0000256" key="3">
    <source>
        <dbReference type="ARBA" id="ARBA00013368"/>
    </source>
</evidence>
<reference evidence="5" key="1">
    <citation type="submission" date="2022-01" db="EMBL/GenBank/DDBJ databases">
        <title>Collection of gut derived symbiotic bacterial strains cultured from healthy donors.</title>
        <authorList>
            <person name="Lin H."/>
            <person name="Kohout C."/>
            <person name="Waligurski E."/>
            <person name="Pamer E.G."/>
        </authorList>
    </citation>
    <scope>NUCLEOTIDE SEQUENCE</scope>
    <source>
        <strain evidence="5">DFI.7.46</strain>
    </source>
</reference>
<dbReference type="Pfam" id="PF13555">
    <property type="entry name" value="AAA_29"/>
    <property type="match status" value="1"/>
</dbReference>
<comment type="similarity">
    <text evidence="1">Belongs to the SMC family. SbcC subfamily.</text>
</comment>
<dbReference type="PANTHER" id="PTHR32114:SF2">
    <property type="entry name" value="ABC TRANSPORTER ABCH.3"/>
    <property type="match status" value="1"/>
</dbReference>
<evidence type="ECO:0000256" key="2">
    <source>
        <dbReference type="ARBA" id="ARBA00011322"/>
    </source>
</evidence>
<dbReference type="GO" id="GO:0016887">
    <property type="term" value="F:ATP hydrolysis activity"/>
    <property type="evidence" value="ECO:0007669"/>
    <property type="project" value="InterPro"/>
</dbReference>
<dbReference type="PANTHER" id="PTHR32114">
    <property type="entry name" value="ABC TRANSPORTER ABCH.3"/>
    <property type="match status" value="1"/>
</dbReference>
<dbReference type="GO" id="GO:0006302">
    <property type="term" value="P:double-strand break repair"/>
    <property type="evidence" value="ECO:0007669"/>
    <property type="project" value="InterPro"/>
</dbReference>
<accession>A0AAJ1BEQ5</accession>
<dbReference type="Pfam" id="PF13558">
    <property type="entry name" value="SbcC_Walker_B"/>
    <property type="match status" value="1"/>
</dbReference>
<evidence type="ECO:0000313" key="5">
    <source>
        <dbReference type="EMBL" id="MCG4618572.1"/>
    </source>
</evidence>
<dbReference type="SUPFAM" id="SSF52540">
    <property type="entry name" value="P-loop containing nucleoside triphosphate hydrolases"/>
    <property type="match status" value="1"/>
</dbReference>
<organism evidence="5 6">
    <name type="scientific">Varibaculum cambriense</name>
    <dbReference type="NCBI Taxonomy" id="184870"/>
    <lineage>
        <taxon>Bacteria</taxon>
        <taxon>Bacillati</taxon>
        <taxon>Actinomycetota</taxon>
        <taxon>Actinomycetes</taxon>
        <taxon>Actinomycetales</taxon>
        <taxon>Actinomycetaceae</taxon>
        <taxon>Varibaculum</taxon>
    </lineage>
</organism>
<dbReference type="EMBL" id="JAKNHJ010000019">
    <property type="protein sequence ID" value="MCG4618572.1"/>
    <property type="molecule type" value="Genomic_DNA"/>
</dbReference>
<evidence type="ECO:0000256" key="4">
    <source>
        <dbReference type="SAM" id="Coils"/>
    </source>
</evidence>
<dbReference type="InterPro" id="IPR027417">
    <property type="entry name" value="P-loop_NTPase"/>
</dbReference>
<evidence type="ECO:0000313" key="6">
    <source>
        <dbReference type="Proteomes" id="UP001200537"/>
    </source>
</evidence>
<dbReference type="Gene3D" id="3.40.50.300">
    <property type="entry name" value="P-loop containing nucleotide triphosphate hydrolases"/>
    <property type="match status" value="2"/>
</dbReference>
<protein>
    <recommendedName>
        <fullName evidence="3">Nuclease SbcCD subunit C</fullName>
    </recommendedName>
</protein>
<gene>
    <name evidence="5" type="ORF">L0M99_08735</name>
</gene>
<dbReference type="AlphaFoldDB" id="A0AAJ1BEQ5"/>